<reference evidence="5" key="1">
    <citation type="submission" date="2025-05" db="UniProtKB">
        <authorList>
            <consortium name="RefSeq"/>
        </authorList>
    </citation>
    <scope>NUCLEOTIDE SEQUENCE [LARGE SCALE GENOMIC DNA]</scope>
</reference>
<dbReference type="InterPro" id="IPR036788">
    <property type="entry name" value="T_IF-3_C_sf"/>
</dbReference>
<keyword evidence="3" id="KW-0648">Protein biosynthesis</keyword>
<dbReference type="GO" id="GO:0043022">
    <property type="term" value="F:ribosome binding"/>
    <property type="evidence" value="ECO:0007669"/>
    <property type="project" value="TreeGrafter"/>
</dbReference>
<gene>
    <name evidence="6" type="primary">LOC113397188</name>
</gene>
<sequence>MNKLLTILGTKRLFDCRSITTRIAADGKDVSKNKQYENRITLIGSDNSVSITDLKNAQNLSTRRDLKLVKIQDADSKTRRPVYKLMTNAQYHDEELSRRKEKKAASDSNTLKGQKLMTISSKIADHDILTGCKKMGKLLEKQYEVKVVISGDESEHPKLERIYTIIEKNLKTVGKVVQLRTKGNNMRFQIVPIKDKTDQSKVEATSGQNNNNDNNKGPL</sequence>
<keyword evidence="2" id="KW-0396">Initiation factor</keyword>
<dbReference type="GO" id="GO:0070124">
    <property type="term" value="P:mitochondrial translational initiation"/>
    <property type="evidence" value="ECO:0007669"/>
    <property type="project" value="TreeGrafter"/>
</dbReference>
<evidence type="ECO:0000256" key="1">
    <source>
        <dbReference type="ARBA" id="ARBA00005439"/>
    </source>
</evidence>
<dbReference type="SUPFAM" id="SSF55200">
    <property type="entry name" value="Translation initiation factor IF3, C-terminal domain"/>
    <property type="match status" value="1"/>
</dbReference>
<evidence type="ECO:0000313" key="6">
    <source>
        <dbReference type="RefSeq" id="XP_026491205.2"/>
    </source>
</evidence>
<dbReference type="PANTHER" id="PTHR10938">
    <property type="entry name" value="TRANSLATION INITIATION FACTOR IF-3"/>
    <property type="match status" value="1"/>
</dbReference>
<dbReference type="OrthoDB" id="21573at2759"/>
<proteinExistence type="inferred from homology"/>
<dbReference type="GO" id="GO:0032790">
    <property type="term" value="P:ribosome disassembly"/>
    <property type="evidence" value="ECO:0007669"/>
    <property type="project" value="TreeGrafter"/>
</dbReference>
<dbReference type="OMA" id="QYENRIT"/>
<dbReference type="GeneID" id="113397188"/>
<dbReference type="Proteomes" id="UP001652626">
    <property type="component" value="Chromosome 3"/>
</dbReference>
<dbReference type="PANTHER" id="PTHR10938:SF0">
    <property type="entry name" value="TRANSLATION INITIATION FACTOR IF-3, MITOCHONDRIAL"/>
    <property type="match status" value="1"/>
</dbReference>
<dbReference type="RefSeq" id="XP_026491205.2">
    <property type="nucleotide sequence ID" value="XM_026635420.2"/>
</dbReference>
<accession>A0A8B8I2J0</accession>
<evidence type="ECO:0000313" key="5">
    <source>
        <dbReference type="Proteomes" id="UP001652626"/>
    </source>
</evidence>
<dbReference type="GO" id="GO:0003743">
    <property type="term" value="F:translation initiation factor activity"/>
    <property type="evidence" value="ECO:0007669"/>
    <property type="project" value="UniProtKB-KW"/>
</dbReference>
<dbReference type="InterPro" id="IPR001288">
    <property type="entry name" value="Translation_initiation_fac_3"/>
</dbReference>
<organism evidence="5 6">
    <name type="scientific">Vanessa tameamea</name>
    <name type="common">Kamehameha butterfly</name>
    <dbReference type="NCBI Taxonomy" id="334116"/>
    <lineage>
        <taxon>Eukaryota</taxon>
        <taxon>Metazoa</taxon>
        <taxon>Ecdysozoa</taxon>
        <taxon>Arthropoda</taxon>
        <taxon>Hexapoda</taxon>
        <taxon>Insecta</taxon>
        <taxon>Pterygota</taxon>
        <taxon>Neoptera</taxon>
        <taxon>Endopterygota</taxon>
        <taxon>Lepidoptera</taxon>
        <taxon>Glossata</taxon>
        <taxon>Ditrysia</taxon>
        <taxon>Papilionoidea</taxon>
        <taxon>Nymphalidae</taxon>
        <taxon>Nymphalinae</taxon>
        <taxon>Vanessa</taxon>
    </lineage>
</organism>
<evidence type="ECO:0000256" key="3">
    <source>
        <dbReference type="ARBA" id="ARBA00022917"/>
    </source>
</evidence>
<dbReference type="GO" id="GO:0005739">
    <property type="term" value="C:mitochondrion"/>
    <property type="evidence" value="ECO:0007669"/>
    <property type="project" value="TreeGrafter"/>
</dbReference>
<dbReference type="AlphaFoldDB" id="A0A8B8I2J0"/>
<feature type="region of interest" description="Disordered" evidence="4">
    <location>
        <begin position="192"/>
        <end position="219"/>
    </location>
</feature>
<dbReference type="Gene3D" id="3.30.110.10">
    <property type="entry name" value="Translation initiation factor 3 (IF-3), C-terminal domain"/>
    <property type="match status" value="1"/>
</dbReference>
<comment type="similarity">
    <text evidence="1">Belongs to the IF-3 family.</text>
</comment>
<protein>
    <submittedName>
        <fullName evidence="6">Uncharacterized protein LOC113397188</fullName>
    </submittedName>
</protein>
<reference evidence="6" key="2">
    <citation type="submission" date="2025-08" db="UniProtKB">
        <authorList>
            <consortium name="RefSeq"/>
        </authorList>
    </citation>
    <scope>IDENTIFICATION</scope>
    <source>
        <tissue evidence="6">Whole body</tissue>
    </source>
</reference>
<keyword evidence="5" id="KW-1185">Reference proteome</keyword>
<evidence type="ECO:0000256" key="4">
    <source>
        <dbReference type="SAM" id="MobiDB-lite"/>
    </source>
</evidence>
<feature type="compositionally biased region" description="Low complexity" evidence="4">
    <location>
        <begin position="209"/>
        <end position="219"/>
    </location>
</feature>
<name>A0A8B8I2J0_VANTA</name>
<evidence type="ECO:0000256" key="2">
    <source>
        <dbReference type="ARBA" id="ARBA00022540"/>
    </source>
</evidence>